<reference evidence="3" key="1">
    <citation type="journal article" date="2020" name="bioRxiv">
        <title>Comparative genomics of Chlamydomonas.</title>
        <authorList>
            <person name="Craig R.J."/>
            <person name="Hasan A.R."/>
            <person name="Ness R.W."/>
            <person name="Keightley P.D."/>
        </authorList>
    </citation>
    <scope>NUCLEOTIDE SEQUENCE</scope>
    <source>
        <strain evidence="3">CCAP 11/70</strain>
    </source>
</reference>
<evidence type="ECO:0000256" key="1">
    <source>
        <dbReference type="PROSITE-ProRule" id="PRU00076"/>
    </source>
</evidence>
<evidence type="ECO:0000259" key="2">
    <source>
        <dbReference type="PROSITE" id="PS50026"/>
    </source>
</evidence>
<keyword evidence="1" id="KW-0245">EGF-like domain</keyword>
<comment type="caution">
    <text evidence="1">Lacks conserved residue(s) required for the propagation of feature annotation.</text>
</comment>
<name>A0A835XN47_9CHLO</name>
<dbReference type="InterPro" id="IPR000742">
    <property type="entry name" value="EGF"/>
</dbReference>
<keyword evidence="4" id="KW-1185">Reference proteome</keyword>
<accession>A0A835XN47</accession>
<dbReference type="Proteomes" id="UP000612055">
    <property type="component" value="Unassembled WGS sequence"/>
</dbReference>
<organism evidence="3 4">
    <name type="scientific">Edaphochlamys debaryana</name>
    <dbReference type="NCBI Taxonomy" id="47281"/>
    <lineage>
        <taxon>Eukaryota</taxon>
        <taxon>Viridiplantae</taxon>
        <taxon>Chlorophyta</taxon>
        <taxon>core chlorophytes</taxon>
        <taxon>Chlorophyceae</taxon>
        <taxon>CS clade</taxon>
        <taxon>Chlamydomonadales</taxon>
        <taxon>Chlamydomonadales incertae sedis</taxon>
        <taxon>Edaphochlamys</taxon>
    </lineage>
</organism>
<gene>
    <name evidence="3" type="ORF">HYH03_013516</name>
</gene>
<feature type="domain" description="EGF-like" evidence="2">
    <location>
        <begin position="8"/>
        <end position="50"/>
    </location>
</feature>
<sequence length="259" mass="27305">MALLFLRHASPCVTSNPCAPDDPNAECIVSALGGSAVCVCKAGYSRVNGQGPCISTFLVSPPAGAACPKAPTASCVTVPNRCALYDMLPTAVVPWAPLTNRAVCSICSYCAELRMSSWPTFGLYGGALGCSSGYGFLWYLRTSRADPAIRLTLNNDGSFSLWSLSETEIRSSDDRAMAAIKVYGYYGDSYNYPQHQGVANGPFTMGVMALCDPSSNFCPSDPNAPCVVTTEGVRPCSTATCKPGYGRLRDTGICVSECC</sequence>
<comment type="caution">
    <text evidence="3">The sequence shown here is derived from an EMBL/GenBank/DDBJ whole genome shotgun (WGS) entry which is preliminary data.</text>
</comment>
<protein>
    <recommendedName>
        <fullName evidence="2">EGF-like domain-containing protein</fullName>
    </recommendedName>
</protein>
<proteinExistence type="predicted"/>
<evidence type="ECO:0000313" key="3">
    <source>
        <dbReference type="EMBL" id="KAG2487937.1"/>
    </source>
</evidence>
<dbReference type="PROSITE" id="PS50026">
    <property type="entry name" value="EGF_3"/>
    <property type="match status" value="1"/>
</dbReference>
<evidence type="ECO:0000313" key="4">
    <source>
        <dbReference type="Proteomes" id="UP000612055"/>
    </source>
</evidence>
<dbReference type="AlphaFoldDB" id="A0A835XN47"/>
<dbReference type="EMBL" id="JAEHOE010000090">
    <property type="protein sequence ID" value="KAG2487937.1"/>
    <property type="molecule type" value="Genomic_DNA"/>
</dbReference>